<keyword evidence="7" id="KW-0028">Amino-acid biosynthesis</keyword>
<evidence type="ECO:0000259" key="15">
    <source>
        <dbReference type="Pfam" id="PF07687"/>
    </source>
</evidence>
<dbReference type="AlphaFoldDB" id="A0A928ZWZ7"/>
<dbReference type="InterPro" id="IPR050072">
    <property type="entry name" value="Peptidase_M20A"/>
</dbReference>
<dbReference type="InterPro" id="IPR005941">
    <property type="entry name" value="DapE_proteobac"/>
</dbReference>
<dbReference type="Pfam" id="PF07687">
    <property type="entry name" value="M20_dimer"/>
    <property type="match status" value="1"/>
</dbReference>
<sequence length="402" mass="44980">MVVSTSLDIAAFDPVKVTQELIRCPSVTPDREGGLNVVQRHLEQLGFTCHRMTFHNEPGSYEVDNLYARLGTEGPNLAFAGHTDVVPEGNRERWGDIDPYKGEIRDGILWGRGTVDMKAGIGCFIAAVSSWLGKHQDSFTGSFSFIITGDEEHEAINGTKPVMQWLEQRGEKIDACVVGEPTNPLEMGDCVHIGRRGSINTFITVKGKQGHVAYQRNVLNPVPAAVAMVTALQNLSLDRGNEWFEPSNLEMTQFETAACAENVIPAEVKLRFNIRFNDEQTGDGLQRLIRETVAPIAREYGTEYDIRFRVSGEAFRTDPQDPFVALVQDAVEKIANRRPRLSTEGGITDARYLVPHCVTVEYGPLDNTMHQIGEHIPVAHIYELHQVYERIIDTFFEGQLRR</sequence>
<comment type="caution">
    <text evidence="16">The sequence shown here is derived from an EMBL/GenBank/DDBJ whole genome shotgun (WGS) entry which is preliminary data.</text>
</comment>
<dbReference type="PANTHER" id="PTHR43808:SF31">
    <property type="entry name" value="N-ACETYL-L-CITRULLINE DEACETYLASE"/>
    <property type="match status" value="1"/>
</dbReference>
<comment type="cofactor">
    <cofactor evidence="1">
        <name>Zn(2+)</name>
        <dbReference type="ChEBI" id="CHEBI:29105"/>
    </cofactor>
</comment>
<dbReference type="GO" id="GO:0009014">
    <property type="term" value="F:succinyl-diaminopimelate desuccinylase activity"/>
    <property type="evidence" value="ECO:0007669"/>
    <property type="project" value="UniProtKB-UniRule"/>
</dbReference>
<feature type="domain" description="Peptidase M20 dimerisation" evidence="15">
    <location>
        <begin position="193"/>
        <end position="300"/>
    </location>
</feature>
<keyword evidence="8" id="KW-0479">Metal-binding</keyword>
<dbReference type="SUPFAM" id="SSF53187">
    <property type="entry name" value="Zn-dependent exopeptidases"/>
    <property type="match status" value="1"/>
</dbReference>
<evidence type="ECO:0000313" key="17">
    <source>
        <dbReference type="Proteomes" id="UP000615026"/>
    </source>
</evidence>
<keyword evidence="12" id="KW-0457">Lysine biosynthesis</keyword>
<comment type="pathway">
    <text evidence="2">Amino-acid biosynthesis; L-lysine biosynthesis via DAP pathway; LL-2,6-diaminopimelate from (S)-tetrahydrodipicolinate (succinylase route): step 3/3.</text>
</comment>
<evidence type="ECO:0000313" key="16">
    <source>
        <dbReference type="EMBL" id="MBE9068940.1"/>
    </source>
</evidence>
<dbReference type="GO" id="GO:0046872">
    <property type="term" value="F:metal ion binding"/>
    <property type="evidence" value="ECO:0007669"/>
    <property type="project" value="UniProtKB-KW"/>
</dbReference>
<dbReference type="GO" id="GO:0008777">
    <property type="term" value="F:acetylornithine deacetylase activity"/>
    <property type="evidence" value="ECO:0007669"/>
    <property type="project" value="TreeGrafter"/>
</dbReference>
<protein>
    <recommendedName>
        <fullName evidence="6 14">Succinyl-diaminopimelate desuccinylase</fullName>
        <ecNumber evidence="5 14">3.5.1.18</ecNumber>
    </recommendedName>
</protein>
<dbReference type="PANTHER" id="PTHR43808">
    <property type="entry name" value="ACETYLORNITHINE DEACETYLASE"/>
    <property type="match status" value="1"/>
</dbReference>
<dbReference type="SUPFAM" id="SSF55031">
    <property type="entry name" value="Bacterial exopeptidase dimerisation domain"/>
    <property type="match status" value="1"/>
</dbReference>
<dbReference type="HAMAP" id="MF_01690">
    <property type="entry name" value="DapE"/>
    <property type="match status" value="1"/>
</dbReference>
<comment type="similarity">
    <text evidence="3">Belongs to the peptidase M20A family. DapE subfamily.</text>
</comment>
<reference evidence="16" key="1">
    <citation type="submission" date="2020-10" db="EMBL/GenBank/DDBJ databases">
        <authorList>
            <person name="Castelo-Branco R."/>
            <person name="Eusebio N."/>
            <person name="Adriana R."/>
            <person name="Vieira A."/>
            <person name="Brugerolle De Fraissinette N."/>
            <person name="Rezende De Castro R."/>
            <person name="Schneider M.P."/>
            <person name="Vasconcelos V."/>
            <person name="Leao P.N."/>
        </authorList>
    </citation>
    <scope>NUCLEOTIDE SEQUENCE</scope>
    <source>
        <strain evidence="16">LEGE 11479</strain>
    </source>
</reference>
<dbReference type="CDD" id="cd03891">
    <property type="entry name" value="M20_DapE_proteobac"/>
    <property type="match status" value="1"/>
</dbReference>
<name>A0A928ZWZ7_LEPEC</name>
<dbReference type="EC" id="3.5.1.18" evidence="5 14"/>
<dbReference type="GO" id="GO:0009089">
    <property type="term" value="P:lysine biosynthetic process via diaminopimelate"/>
    <property type="evidence" value="ECO:0007669"/>
    <property type="project" value="UniProtKB-UniRule"/>
</dbReference>
<evidence type="ECO:0000256" key="8">
    <source>
        <dbReference type="ARBA" id="ARBA00022723"/>
    </source>
</evidence>
<dbReference type="InterPro" id="IPR002933">
    <property type="entry name" value="Peptidase_M20"/>
</dbReference>
<dbReference type="RefSeq" id="WP_193994862.1">
    <property type="nucleotide sequence ID" value="NZ_JADEXP010000217.1"/>
</dbReference>
<evidence type="ECO:0000256" key="2">
    <source>
        <dbReference type="ARBA" id="ARBA00005130"/>
    </source>
</evidence>
<evidence type="ECO:0000256" key="12">
    <source>
        <dbReference type="ARBA" id="ARBA00023154"/>
    </source>
</evidence>
<comment type="subunit">
    <text evidence="4">Homodimer.</text>
</comment>
<evidence type="ECO:0000256" key="14">
    <source>
        <dbReference type="NCBIfam" id="TIGR01246"/>
    </source>
</evidence>
<organism evidence="16 17">
    <name type="scientific">Leptolyngbya cf. ectocarpi LEGE 11479</name>
    <dbReference type="NCBI Taxonomy" id="1828722"/>
    <lineage>
        <taxon>Bacteria</taxon>
        <taxon>Bacillati</taxon>
        <taxon>Cyanobacteriota</taxon>
        <taxon>Cyanophyceae</taxon>
        <taxon>Leptolyngbyales</taxon>
        <taxon>Leptolyngbyaceae</taxon>
        <taxon>Leptolyngbya group</taxon>
        <taxon>Leptolyngbya</taxon>
    </lineage>
</organism>
<dbReference type="Proteomes" id="UP000615026">
    <property type="component" value="Unassembled WGS sequence"/>
</dbReference>
<dbReference type="GO" id="GO:0019877">
    <property type="term" value="P:diaminopimelate biosynthetic process"/>
    <property type="evidence" value="ECO:0007669"/>
    <property type="project" value="UniProtKB-KW"/>
</dbReference>
<accession>A0A928ZWZ7</accession>
<dbReference type="Gene3D" id="3.40.630.10">
    <property type="entry name" value="Zn peptidases"/>
    <property type="match status" value="2"/>
</dbReference>
<evidence type="ECO:0000256" key="1">
    <source>
        <dbReference type="ARBA" id="ARBA00001947"/>
    </source>
</evidence>
<dbReference type="InterPro" id="IPR011650">
    <property type="entry name" value="Peptidase_M20_dimer"/>
</dbReference>
<evidence type="ECO:0000256" key="10">
    <source>
        <dbReference type="ARBA" id="ARBA00022833"/>
    </source>
</evidence>
<dbReference type="InterPro" id="IPR036264">
    <property type="entry name" value="Bact_exopeptidase_dim_dom"/>
</dbReference>
<proteinExistence type="inferred from homology"/>
<dbReference type="EMBL" id="JADEXP010000217">
    <property type="protein sequence ID" value="MBE9068940.1"/>
    <property type="molecule type" value="Genomic_DNA"/>
</dbReference>
<dbReference type="GO" id="GO:0006526">
    <property type="term" value="P:L-arginine biosynthetic process"/>
    <property type="evidence" value="ECO:0007669"/>
    <property type="project" value="TreeGrafter"/>
</dbReference>
<keyword evidence="17" id="KW-1185">Reference proteome</keyword>
<keyword evidence="11" id="KW-0220">Diaminopimelate biosynthesis</keyword>
<evidence type="ECO:0000256" key="7">
    <source>
        <dbReference type="ARBA" id="ARBA00022605"/>
    </source>
</evidence>
<evidence type="ECO:0000256" key="11">
    <source>
        <dbReference type="ARBA" id="ARBA00022915"/>
    </source>
</evidence>
<dbReference type="InterPro" id="IPR001261">
    <property type="entry name" value="ArgE/DapE_CS"/>
</dbReference>
<evidence type="ECO:0000256" key="3">
    <source>
        <dbReference type="ARBA" id="ARBA00006746"/>
    </source>
</evidence>
<evidence type="ECO:0000256" key="9">
    <source>
        <dbReference type="ARBA" id="ARBA00022801"/>
    </source>
</evidence>
<evidence type="ECO:0000256" key="4">
    <source>
        <dbReference type="ARBA" id="ARBA00011738"/>
    </source>
</evidence>
<gene>
    <name evidence="16" type="primary">dapE</name>
    <name evidence="16" type="ORF">IQ260_20050</name>
</gene>
<evidence type="ECO:0000256" key="13">
    <source>
        <dbReference type="ARBA" id="ARBA00051301"/>
    </source>
</evidence>
<dbReference type="Pfam" id="PF01546">
    <property type="entry name" value="Peptidase_M20"/>
    <property type="match status" value="1"/>
</dbReference>
<comment type="catalytic activity">
    <reaction evidence="13">
        <text>N-succinyl-(2S,6S)-2,6-diaminopimelate + H2O = (2S,6S)-2,6-diaminopimelate + succinate</text>
        <dbReference type="Rhea" id="RHEA:22608"/>
        <dbReference type="ChEBI" id="CHEBI:15377"/>
        <dbReference type="ChEBI" id="CHEBI:30031"/>
        <dbReference type="ChEBI" id="CHEBI:57609"/>
        <dbReference type="ChEBI" id="CHEBI:58087"/>
        <dbReference type="EC" id="3.5.1.18"/>
    </reaction>
</comment>
<keyword evidence="10" id="KW-0862">Zinc</keyword>
<evidence type="ECO:0000256" key="5">
    <source>
        <dbReference type="ARBA" id="ARBA00011921"/>
    </source>
</evidence>
<dbReference type="NCBIfam" id="TIGR01246">
    <property type="entry name" value="dapE_proteo"/>
    <property type="match status" value="1"/>
</dbReference>
<dbReference type="NCBIfam" id="NF009557">
    <property type="entry name" value="PRK13009.1"/>
    <property type="match status" value="1"/>
</dbReference>
<evidence type="ECO:0000256" key="6">
    <source>
        <dbReference type="ARBA" id="ARBA00022391"/>
    </source>
</evidence>
<dbReference type="PROSITE" id="PS00758">
    <property type="entry name" value="ARGE_DAPE_CPG2_1"/>
    <property type="match status" value="1"/>
</dbReference>
<keyword evidence="9 16" id="KW-0378">Hydrolase</keyword>